<accession>A0ACB8D247</accession>
<gene>
    <name evidence="1" type="ORF">HPB49_001813</name>
</gene>
<dbReference type="EMBL" id="CM023472">
    <property type="protein sequence ID" value="KAH7958445.1"/>
    <property type="molecule type" value="Genomic_DNA"/>
</dbReference>
<proteinExistence type="predicted"/>
<protein>
    <submittedName>
        <fullName evidence="1">Uncharacterized protein</fullName>
    </submittedName>
</protein>
<dbReference type="Proteomes" id="UP000821865">
    <property type="component" value="Chromosome 3"/>
</dbReference>
<evidence type="ECO:0000313" key="1">
    <source>
        <dbReference type="EMBL" id="KAH7958445.1"/>
    </source>
</evidence>
<reference evidence="1" key="1">
    <citation type="submission" date="2020-05" db="EMBL/GenBank/DDBJ databases">
        <title>Large-scale comparative analyses of tick genomes elucidate their genetic diversity and vector capacities.</title>
        <authorList>
            <person name="Jia N."/>
            <person name="Wang J."/>
            <person name="Shi W."/>
            <person name="Du L."/>
            <person name="Sun Y."/>
            <person name="Zhan W."/>
            <person name="Jiang J."/>
            <person name="Wang Q."/>
            <person name="Zhang B."/>
            <person name="Ji P."/>
            <person name="Sakyi L.B."/>
            <person name="Cui X."/>
            <person name="Yuan T."/>
            <person name="Jiang B."/>
            <person name="Yang W."/>
            <person name="Lam T.T.-Y."/>
            <person name="Chang Q."/>
            <person name="Ding S."/>
            <person name="Wang X."/>
            <person name="Zhu J."/>
            <person name="Ruan X."/>
            <person name="Zhao L."/>
            <person name="Wei J."/>
            <person name="Que T."/>
            <person name="Du C."/>
            <person name="Cheng J."/>
            <person name="Dai P."/>
            <person name="Han X."/>
            <person name="Huang E."/>
            <person name="Gao Y."/>
            <person name="Liu J."/>
            <person name="Shao H."/>
            <person name="Ye R."/>
            <person name="Li L."/>
            <person name="Wei W."/>
            <person name="Wang X."/>
            <person name="Wang C."/>
            <person name="Yang T."/>
            <person name="Huo Q."/>
            <person name="Li W."/>
            <person name="Guo W."/>
            <person name="Chen H."/>
            <person name="Zhou L."/>
            <person name="Ni X."/>
            <person name="Tian J."/>
            <person name="Zhou Y."/>
            <person name="Sheng Y."/>
            <person name="Liu T."/>
            <person name="Pan Y."/>
            <person name="Xia L."/>
            <person name="Li J."/>
            <person name="Zhao F."/>
            <person name="Cao W."/>
        </authorList>
    </citation>
    <scope>NUCLEOTIDE SEQUENCE</scope>
    <source>
        <strain evidence="1">Dsil-2018</strain>
    </source>
</reference>
<name>A0ACB8D247_DERSI</name>
<organism evidence="1 2">
    <name type="scientific">Dermacentor silvarum</name>
    <name type="common">Tick</name>
    <dbReference type="NCBI Taxonomy" id="543639"/>
    <lineage>
        <taxon>Eukaryota</taxon>
        <taxon>Metazoa</taxon>
        <taxon>Ecdysozoa</taxon>
        <taxon>Arthropoda</taxon>
        <taxon>Chelicerata</taxon>
        <taxon>Arachnida</taxon>
        <taxon>Acari</taxon>
        <taxon>Parasitiformes</taxon>
        <taxon>Ixodida</taxon>
        <taxon>Ixodoidea</taxon>
        <taxon>Ixodidae</taxon>
        <taxon>Rhipicephalinae</taxon>
        <taxon>Dermacentor</taxon>
    </lineage>
</organism>
<evidence type="ECO:0000313" key="2">
    <source>
        <dbReference type="Proteomes" id="UP000821865"/>
    </source>
</evidence>
<comment type="caution">
    <text evidence="1">The sequence shown here is derived from an EMBL/GenBank/DDBJ whole genome shotgun (WGS) entry which is preliminary data.</text>
</comment>
<sequence length="213" mass="24930">MATTLVSDRHTAVQESLDHLNNDNEESVLLKCRFFREYDMDIINTQLEKSDLLWTGDFNSRHAYWGYPDYPEAGRILLDLAHTHHLSFLNDVSTPTRTGNSVQRYTNPEPPDWRNLGETFGSDHCILEITVPLPNRQRGPKRGYYSIATELSDWDAFRKVTTKFQTSTLDAWNHSLRTAHRQTTKTVQRNEDNPQIDRYLVTLWDKRHALIQR</sequence>
<keyword evidence="2" id="KW-1185">Reference proteome</keyword>